<reference evidence="1 2" key="1">
    <citation type="submission" date="2021-03" db="EMBL/GenBank/DDBJ databases">
        <title>Genomic Encyclopedia of Type Strains, Phase IV (KMG-IV): sequencing the most valuable type-strain genomes for metagenomic binning, comparative biology and taxonomic classification.</title>
        <authorList>
            <person name="Goeker M."/>
        </authorList>
    </citation>
    <scope>NUCLEOTIDE SEQUENCE [LARGE SCALE GENOMIC DNA]</scope>
    <source>
        <strain evidence="1 2">DSM 24738</strain>
    </source>
</reference>
<evidence type="ECO:0008006" key="3">
    <source>
        <dbReference type="Google" id="ProtNLM"/>
    </source>
</evidence>
<accession>A0ABS4GQ38</accession>
<dbReference type="EMBL" id="JAGGKT010000006">
    <property type="protein sequence ID" value="MBP1932385.1"/>
    <property type="molecule type" value="Genomic_DNA"/>
</dbReference>
<proteinExistence type="predicted"/>
<protein>
    <recommendedName>
        <fullName evidence="3">DUF3231 family protein</fullName>
    </recommendedName>
</protein>
<gene>
    <name evidence="1" type="ORF">J2Z37_002386</name>
</gene>
<evidence type="ECO:0000313" key="1">
    <source>
        <dbReference type="EMBL" id="MBP1932385.1"/>
    </source>
</evidence>
<dbReference type="Proteomes" id="UP001519343">
    <property type="component" value="Unassembled WGS sequence"/>
</dbReference>
<dbReference type="InterPro" id="IPR021617">
    <property type="entry name" value="DUF3231"/>
</dbReference>
<organism evidence="1 2">
    <name type="scientific">Ammoniphilus resinae</name>
    <dbReference type="NCBI Taxonomy" id="861532"/>
    <lineage>
        <taxon>Bacteria</taxon>
        <taxon>Bacillati</taxon>
        <taxon>Bacillota</taxon>
        <taxon>Bacilli</taxon>
        <taxon>Bacillales</taxon>
        <taxon>Paenibacillaceae</taxon>
        <taxon>Aneurinibacillus group</taxon>
        <taxon>Ammoniphilus</taxon>
    </lineage>
</organism>
<dbReference type="Gene3D" id="1.20.1260.10">
    <property type="match status" value="2"/>
</dbReference>
<sequence length="334" mass="37627">MQTAHNIKLTSAEIAHLWINYINDSLSTCVLRYMFEKTEDTQMKEIIGFALQLSQKHVETIKEMFEHENYPIPLGFTNEDVSLKAPRLFSDMFHIQYVFHMTKIGIPSYGVSLGMVSRSDVRAYFSECIASSTELQNKTVDLLLEKGLLVRPPYITTPKKVDFVKDQSFLKGWFGERKPLLSMEIAQLWHNIQTNEIGKALVMGFSQVAKTADVRDYMVRGKKISAKHIEIFGSLLTDNDLPSPVSSDADVTDATIPPFSDKLMLFHASALSAAGMGNYGAAIATSTRRDLVAHYLRLNAEIGQYAEDGANLMIKHGWMEQPPQSVDREELARK</sequence>
<dbReference type="RefSeq" id="WP_209810431.1">
    <property type="nucleotide sequence ID" value="NZ_JAGGKT010000006.1"/>
</dbReference>
<comment type="caution">
    <text evidence="1">The sequence shown here is derived from an EMBL/GenBank/DDBJ whole genome shotgun (WGS) entry which is preliminary data.</text>
</comment>
<keyword evidence="2" id="KW-1185">Reference proteome</keyword>
<dbReference type="InterPro" id="IPR012347">
    <property type="entry name" value="Ferritin-like"/>
</dbReference>
<name>A0ABS4GQ38_9BACL</name>
<dbReference type="Pfam" id="PF11553">
    <property type="entry name" value="DUF3231"/>
    <property type="match status" value="2"/>
</dbReference>
<evidence type="ECO:0000313" key="2">
    <source>
        <dbReference type="Proteomes" id="UP001519343"/>
    </source>
</evidence>